<dbReference type="KEGG" id="nmus:H7A79_0761"/>
<dbReference type="Proteomes" id="UP000516412">
    <property type="component" value="Chromosome"/>
</dbReference>
<evidence type="ECO:0000313" key="1">
    <source>
        <dbReference type="EMBL" id="QNT57759.1"/>
    </source>
</evidence>
<proteinExistence type="predicted"/>
<accession>A0A7H1M7Z4</accession>
<name>A0A7H1M7Z4_9NEIS</name>
<sequence>MGHSTMMRILLSLMGLHLSALLHRLRAVLL</sequence>
<keyword evidence="2" id="KW-1185">Reference proteome</keyword>
<protein>
    <submittedName>
        <fullName evidence="1">Uncharacterized protein</fullName>
    </submittedName>
</protein>
<reference evidence="1" key="1">
    <citation type="submission" date="2024-06" db="EMBL/GenBank/DDBJ databases">
        <title>Complete Genome Sequence of mouse commensal type strain Neisseria musculi.</title>
        <authorList>
            <person name="Thapa E."/>
            <person name="Aluvathingal J."/>
            <person name="Nadendla S."/>
            <person name="Mehta A."/>
            <person name="Tettelin H."/>
            <person name="Weyand N.J."/>
        </authorList>
    </citation>
    <scope>NUCLEOTIDE SEQUENCE</scope>
    <source>
        <strain evidence="1">NW831</strain>
    </source>
</reference>
<gene>
    <name evidence="1" type="ORF">H7A79_0761</name>
</gene>
<dbReference type="AlphaFoldDB" id="A0A7H1M7Z4"/>
<evidence type="ECO:0000313" key="2">
    <source>
        <dbReference type="Proteomes" id="UP000516412"/>
    </source>
</evidence>
<dbReference type="EMBL" id="CP060414">
    <property type="protein sequence ID" value="QNT57759.1"/>
    <property type="molecule type" value="Genomic_DNA"/>
</dbReference>
<organism evidence="1 2">
    <name type="scientific">Neisseria musculi</name>
    <dbReference type="NCBI Taxonomy" id="1815583"/>
    <lineage>
        <taxon>Bacteria</taxon>
        <taxon>Pseudomonadati</taxon>
        <taxon>Pseudomonadota</taxon>
        <taxon>Betaproteobacteria</taxon>
        <taxon>Neisseriales</taxon>
        <taxon>Neisseriaceae</taxon>
        <taxon>Neisseria</taxon>
    </lineage>
</organism>